<evidence type="ECO:0000256" key="3">
    <source>
        <dbReference type="ARBA" id="ARBA00022448"/>
    </source>
</evidence>
<organism evidence="7 8">
    <name type="scientific">Muricoccus roseus</name>
    <dbReference type="NCBI Taxonomy" id="198092"/>
    <lineage>
        <taxon>Bacteria</taxon>
        <taxon>Pseudomonadati</taxon>
        <taxon>Pseudomonadota</taxon>
        <taxon>Alphaproteobacteria</taxon>
        <taxon>Acetobacterales</taxon>
        <taxon>Roseomonadaceae</taxon>
        <taxon>Muricoccus</taxon>
    </lineage>
</organism>
<dbReference type="PROSITE" id="PS01040">
    <property type="entry name" value="SBP_BACTERIAL_5"/>
    <property type="match status" value="1"/>
</dbReference>
<dbReference type="Gene3D" id="3.40.190.10">
    <property type="entry name" value="Periplasmic binding protein-like II"/>
    <property type="match status" value="1"/>
</dbReference>
<dbReference type="EMBL" id="FQZF01000052">
    <property type="protein sequence ID" value="SHK41666.1"/>
    <property type="molecule type" value="Genomic_DNA"/>
</dbReference>
<dbReference type="AlphaFoldDB" id="A0A1M6SAG5"/>
<comment type="similarity">
    <text evidence="2">Belongs to the bacterial solute-binding protein 5 family.</text>
</comment>
<keyword evidence="3" id="KW-0813">Transport</keyword>
<accession>A0A1M6SAG5</accession>
<feature type="chain" id="PRO_5012183983" evidence="5">
    <location>
        <begin position="25"/>
        <end position="500"/>
    </location>
</feature>
<gene>
    <name evidence="7" type="ORF">SAMN02745194_04872</name>
</gene>
<keyword evidence="8" id="KW-1185">Reference proteome</keyword>
<evidence type="ECO:0000256" key="1">
    <source>
        <dbReference type="ARBA" id="ARBA00004418"/>
    </source>
</evidence>
<proteinExistence type="inferred from homology"/>
<name>A0A1M6SAG5_9PROT</name>
<dbReference type="InterPro" id="IPR000914">
    <property type="entry name" value="SBP_5_dom"/>
</dbReference>
<evidence type="ECO:0000256" key="2">
    <source>
        <dbReference type="ARBA" id="ARBA00005695"/>
    </source>
</evidence>
<dbReference type="SUPFAM" id="SSF53850">
    <property type="entry name" value="Periplasmic binding protein-like II"/>
    <property type="match status" value="1"/>
</dbReference>
<dbReference type="PANTHER" id="PTHR30290:SF9">
    <property type="entry name" value="OLIGOPEPTIDE-BINDING PROTEIN APPA"/>
    <property type="match status" value="1"/>
</dbReference>
<evidence type="ECO:0000313" key="7">
    <source>
        <dbReference type="EMBL" id="SHK41666.1"/>
    </source>
</evidence>
<dbReference type="InterPro" id="IPR030678">
    <property type="entry name" value="Peptide/Ni-bd"/>
</dbReference>
<dbReference type="InterPro" id="IPR039424">
    <property type="entry name" value="SBP_5"/>
</dbReference>
<sequence length="500" mass="55643">MRRRSLLASSLVLGAPALPKLASAQAGGVLRATLNANLNNLDPARAGIAEDYVYSNLVFNGLTRIDEERKLHPDLAESWESSPDLKSWTFRLRRGVKFHHGRAMTSADVLATYKRILDPSTGSPGRSQILMVANVEAPDDHTVRFDLSIPYGDFPSLLMERQLKIIPADRLDKLSTEPSGTGPFRFVSFQPGDRLILERNPDYFEPGVPKLAGVTFRIIPEDAAKVAALKAGDIDMIWNVPLEAVEGLEREQGIKVDEATTGTWDGLVLSNVQKPFDDSRVRRAVLLALDKAALVRFAVFGRGAPTHTPIPPGSPFFNGDIGFRPNIAEAKRLLAEAGYPNGFSVPLIVPVGRPTRERMGLAVQQMLRPLGIQVELRRLPYNRFNAEVTGKAVFYADGYFARPTADTATYPWFHSTGTWNGTMWHYKNEEVDRLLDAARAARTPEEQATLYKRFQQVVTEDPPGIIAYMLNFATAYRTRLKGYRTHPYAWLDLRNATLEG</sequence>
<dbReference type="GO" id="GO:1904680">
    <property type="term" value="F:peptide transmembrane transporter activity"/>
    <property type="evidence" value="ECO:0007669"/>
    <property type="project" value="TreeGrafter"/>
</dbReference>
<dbReference type="PANTHER" id="PTHR30290">
    <property type="entry name" value="PERIPLASMIC BINDING COMPONENT OF ABC TRANSPORTER"/>
    <property type="match status" value="1"/>
</dbReference>
<dbReference type="PIRSF" id="PIRSF002741">
    <property type="entry name" value="MppA"/>
    <property type="match status" value="1"/>
</dbReference>
<evidence type="ECO:0000313" key="8">
    <source>
        <dbReference type="Proteomes" id="UP000184387"/>
    </source>
</evidence>
<dbReference type="Gene3D" id="3.90.76.10">
    <property type="entry name" value="Dipeptide-binding Protein, Domain 1"/>
    <property type="match status" value="1"/>
</dbReference>
<protein>
    <submittedName>
        <fullName evidence="7">Peptide/nickel transport system substrate-binding protein</fullName>
    </submittedName>
</protein>
<keyword evidence="4 5" id="KW-0732">Signal</keyword>
<reference evidence="7 8" key="1">
    <citation type="submission" date="2016-11" db="EMBL/GenBank/DDBJ databases">
        <authorList>
            <person name="Jaros S."/>
            <person name="Januszkiewicz K."/>
            <person name="Wedrychowicz H."/>
        </authorList>
    </citation>
    <scope>NUCLEOTIDE SEQUENCE [LARGE SCALE GENOMIC DNA]</scope>
    <source>
        <strain evidence="7 8">DSM 14916</strain>
    </source>
</reference>
<dbReference type="CDD" id="cd08503">
    <property type="entry name" value="PBP2_NikA_DppA_OppA_like_17"/>
    <property type="match status" value="1"/>
</dbReference>
<evidence type="ECO:0000256" key="4">
    <source>
        <dbReference type="ARBA" id="ARBA00022729"/>
    </source>
</evidence>
<feature type="signal peptide" evidence="5">
    <location>
        <begin position="1"/>
        <end position="24"/>
    </location>
</feature>
<dbReference type="Gene3D" id="3.10.105.10">
    <property type="entry name" value="Dipeptide-binding Protein, Domain 3"/>
    <property type="match status" value="1"/>
</dbReference>
<dbReference type="OrthoDB" id="9803988at2"/>
<dbReference type="InterPro" id="IPR023765">
    <property type="entry name" value="SBP_5_CS"/>
</dbReference>
<dbReference type="RefSeq" id="WP_073140201.1">
    <property type="nucleotide sequence ID" value="NZ_FQZF01000052.1"/>
</dbReference>
<feature type="domain" description="Solute-binding protein family 5" evidence="6">
    <location>
        <begin position="70"/>
        <end position="418"/>
    </location>
</feature>
<dbReference type="GO" id="GO:0030288">
    <property type="term" value="C:outer membrane-bounded periplasmic space"/>
    <property type="evidence" value="ECO:0007669"/>
    <property type="project" value="UniProtKB-ARBA"/>
</dbReference>
<comment type="subcellular location">
    <subcellularLocation>
        <location evidence="1">Periplasm</location>
    </subcellularLocation>
</comment>
<dbReference type="GO" id="GO:0043190">
    <property type="term" value="C:ATP-binding cassette (ABC) transporter complex"/>
    <property type="evidence" value="ECO:0007669"/>
    <property type="project" value="InterPro"/>
</dbReference>
<dbReference type="Pfam" id="PF00496">
    <property type="entry name" value="SBP_bac_5"/>
    <property type="match status" value="1"/>
</dbReference>
<dbReference type="Proteomes" id="UP000184387">
    <property type="component" value="Unassembled WGS sequence"/>
</dbReference>
<dbReference type="GO" id="GO:0015833">
    <property type="term" value="P:peptide transport"/>
    <property type="evidence" value="ECO:0007669"/>
    <property type="project" value="TreeGrafter"/>
</dbReference>
<dbReference type="STRING" id="198092.SAMN02745194_04872"/>
<evidence type="ECO:0000259" key="6">
    <source>
        <dbReference type="Pfam" id="PF00496"/>
    </source>
</evidence>
<evidence type="ECO:0000256" key="5">
    <source>
        <dbReference type="SAM" id="SignalP"/>
    </source>
</evidence>